<keyword evidence="1" id="KW-0812">Transmembrane</keyword>
<evidence type="ECO:0000313" key="2">
    <source>
        <dbReference type="EMBL" id="QHS78044.1"/>
    </source>
</evidence>
<sequence length="528" mass="59678">MSNDSDSGFYSLVSDNKTSKNTYTKKLTNLSDIGKKKSVDTINNSTLNDIENTKIHIDLPDLNIKKELDIQKINTDIQTKQVNIKSKPDIIETKETFIPDLVIPVPSSEPITIKQQKFNKPIGKEDEGLSLLVICLIIVGVIIIISLIAFLIWGYFYRENKTQDIDTEIYVQDLNIGGYQHTNLDPETQMELIETKIETVFGNGNKLNQSQCTGQNAVWDFANNKCVCQFPFFGPYCVNEFHDSNYVNFGYVRGYSPKDPSPKMIEVPVPPSINPSPAEIYRSQNYIYQDGSYKNGIYRNPNPQINPNPPQMIPGPITPQISDNVLYFTSIYQPNVNSLTFNPNNTVNPDSCTSLCTRTPECKGVTYNLFDGKYLCSLITSDLVMPENQDVVVNLENNLGIYINKSKAHPVFPNKVFIYTGNLPPVYWITRGDLIKEIVPTYDDSRGLLNLSKGIVSSITWVPSRIINDGNLLGVWSTNKFTANQYDSLRNSRDPNVYVDVPNTNSVNYALNLPDNFKESQAIWVMYR</sequence>
<name>A0A6C0AE76_9ZZZZ</name>
<reference evidence="2" key="1">
    <citation type="journal article" date="2020" name="Nature">
        <title>Giant virus diversity and host interactions through global metagenomics.</title>
        <authorList>
            <person name="Schulz F."/>
            <person name="Roux S."/>
            <person name="Paez-Espino D."/>
            <person name="Jungbluth S."/>
            <person name="Walsh D.A."/>
            <person name="Denef V.J."/>
            <person name="McMahon K.D."/>
            <person name="Konstantinidis K.T."/>
            <person name="Eloe-Fadrosh E.A."/>
            <person name="Kyrpides N.C."/>
            <person name="Woyke T."/>
        </authorList>
    </citation>
    <scope>NUCLEOTIDE SEQUENCE</scope>
    <source>
        <strain evidence="2">GVMAG-S-1021933-23</strain>
    </source>
</reference>
<evidence type="ECO:0008006" key="3">
    <source>
        <dbReference type="Google" id="ProtNLM"/>
    </source>
</evidence>
<accession>A0A6C0AE76</accession>
<dbReference type="AlphaFoldDB" id="A0A6C0AE76"/>
<evidence type="ECO:0000256" key="1">
    <source>
        <dbReference type="SAM" id="Phobius"/>
    </source>
</evidence>
<protein>
    <recommendedName>
        <fullName evidence="3">Apple domain-containing protein</fullName>
    </recommendedName>
</protein>
<proteinExistence type="predicted"/>
<keyword evidence="1" id="KW-0472">Membrane</keyword>
<feature type="transmembrane region" description="Helical" evidence="1">
    <location>
        <begin position="129"/>
        <end position="156"/>
    </location>
</feature>
<dbReference type="EMBL" id="MN740594">
    <property type="protein sequence ID" value="QHS78044.1"/>
    <property type="molecule type" value="Genomic_DNA"/>
</dbReference>
<organism evidence="2">
    <name type="scientific">viral metagenome</name>
    <dbReference type="NCBI Taxonomy" id="1070528"/>
    <lineage>
        <taxon>unclassified sequences</taxon>
        <taxon>metagenomes</taxon>
        <taxon>organismal metagenomes</taxon>
    </lineage>
</organism>
<keyword evidence="1" id="KW-1133">Transmembrane helix</keyword>